<evidence type="ECO:0000313" key="2">
    <source>
        <dbReference type="Proteomes" id="UP000189670"/>
    </source>
</evidence>
<accession>A0A1V1P283</accession>
<name>A0A1V1P283_9BACT</name>
<gene>
    <name evidence="1" type="ORF">OMM_09996</name>
</gene>
<comment type="caution">
    <text evidence="1">The sequence shown here is derived from an EMBL/GenBank/DDBJ whole genome shotgun (WGS) entry which is preliminary data.</text>
</comment>
<dbReference type="EMBL" id="ATBP01000774">
    <property type="protein sequence ID" value="ETR68977.1"/>
    <property type="molecule type" value="Genomic_DNA"/>
</dbReference>
<sequence>MKKQLTQLTILACILFIPIFCYAEWSAMISAQGQPIDGLYKSSIVIGEADVESSNPAPPQAPVFSCAIVILSDDWRSRISQSMKGPDEIKEWVLEINPCGNACGFGEATTTVRWQPDQLGPGVFEIREGYDGTGPIVVTDMKSTDHFTLTGANEPYYYTIIKR</sequence>
<evidence type="ECO:0000313" key="1">
    <source>
        <dbReference type="EMBL" id="ETR68977.1"/>
    </source>
</evidence>
<dbReference type="AlphaFoldDB" id="A0A1V1P283"/>
<protein>
    <submittedName>
        <fullName evidence="1">Uncharacterized protein</fullName>
    </submittedName>
</protein>
<proteinExistence type="predicted"/>
<reference evidence="2" key="1">
    <citation type="submission" date="2012-11" db="EMBL/GenBank/DDBJ databases">
        <authorList>
            <person name="Lucero-Rivera Y.E."/>
            <person name="Tovar-Ramirez D."/>
        </authorList>
    </citation>
    <scope>NUCLEOTIDE SEQUENCE [LARGE SCALE GENOMIC DNA]</scope>
    <source>
        <strain evidence="2">Araruama</strain>
    </source>
</reference>
<organism evidence="1 2">
    <name type="scientific">Candidatus Magnetoglobus multicellularis str. Araruama</name>
    <dbReference type="NCBI Taxonomy" id="890399"/>
    <lineage>
        <taxon>Bacteria</taxon>
        <taxon>Pseudomonadati</taxon>
        <taxon>Thermodesulfobacteriota</taxon>
        <taxon>Desulfobacteria</taxon>
        <taxon>Desulfobacterales</taxon>
        <taxon>Desulfobacteraceae</taxon>
        <taxon>Candidatus Magnetoglobus</taxon>
    </lineage>
</organism>
<dbReference type="Proteomes" id="UP000189670">
    <property type="component" value="Unassembled WGS sequence"/>
</dbReference>